<dbReference type="GO" id="GO:0004930">
    <property type="term" value="F:G protein-coupled receptor activity"/>
    <property type="evidence" value="ECO:0007669"/>
    <property type="project" value="InterPro"/>
</dbReference>
<sequence>MDMLNMTFLLNMSGEDKSYIGLTVLTSLLSLVSSIVVILSYITLKDKRTLGRKILMYISICNFGSCIGTIIAAGNVSHFGEASWRSFPTCEAAGAITIVCNMGGYAWTSVLTMYLYLSICWRREVGKSIMWPAHVVCWGFPVAIMVTAVLSEAVGFDLGRNPSQHRPPYCFIDAQGTEYFRWKLLAGISWRMAGIVICSIGYILIQIYVIRKTRPPINEDDPEDRRNEAELAQAKKEEYEDKANRQLRHVLIIFVLINVWATWRFFVDTMRASVDAIIIMEAIGDNIQGFTNFLILCVFTKDVRKALRISCCTFCCKLRCKCGRKTEIPLPLELEKLRPDEDQTVLLQGLNDEEEDIHFRKSSEDNC</sequence>
<dbReference type="PANTHER" id="PTHR23112:SF47">
    <property type="entry name" value="G-PROTEIN COUPLED RECEPTOR 157"/>
    <property type="match status" value="1"/>
</dbReference>
<dbReference type="Gene3D" id="1.20.1070.10">
    <property type="entry name" value="Rhodopsin 7-helix transmembrane proteins"/>
    <property type="match status" value="1"/>
</dbReference>
<dbReference type="PROSITE" id="PS50261">
    <property type="entry name" value="G_PROTEIN_RECEP_F2_4"/>
    <property type="match status" value="1"/>
</dbReference>
<evidence type="ECO:0000256" key="1">
    <source>
        <dbReference type="ARBA" id="ARBA00004141"/>
    </source>
</evidence>
<evidence type="ECO:0000313" key="7">
    <source>
        <dbReference type="EMBL" id="KAK3090244.1"/>
    </source>
</evidence>
<feature type="transmembrane region" description="Helical" evidence="5">
    <location>
        <begin position="249"/>
        <end position="266"/>
    </location>
</feature>
<dbReference type="GO" id="GO:0007166">
    <property type="term" value="P:cell surface receptor signaling pathway"/>
    <property type="evidence" value="ECO:0007669"/>
    <property type="project" value="InterPro"/>
</dbReference>
<dbReference type="GO" id="GO:0007189">
    <property type="term" value="P:adenylate cyclase-activating G protein-coupled receptor signaling pathway"/>
    <property type="evidence" value="ECO:0007669"/>
    <property type="project" value="TreeGrafter"/>
</dbReference>
<organism evidence="7 8">
    <name type="scientific">Pinctada imbricata</name>
    <name type="common">Atlantic pearl-oyster</name>
    <name type="synonym">Pinctada martensii</name>
    <dbReference type="NCBI Taxonomy" id="66713"/>
    <lineage>
        <taxon>Eukaryota</taxon>
        <taxon>Metazoa</taxon>
        <taxon>Spiralia</taxon>
        <taxon>Lophotrochozoa</taxon>
        <taxon>Mollusca</taxon>
        <taxon>Bivalvia</taxon>
        <taxon>Autobranchia</taxon>
        <taxon>Pteriomorphia</taxon>
        <taxon>Pterioida</taxon>
        <taxon>Pterioidea</taxon>
        <taxon>Pteriidae</taxon>
        <taxon>Pinctada</taxon>
    </lineage>
</organism>
<dbReference type="Pfam" id="PF00002">
    <property type="entry name" value="7tm_2"/>
    <property type="match status" value="1"/>
</dbReference>
<evidence type="ECO:0000259" key="6">
    <source>
        <dbReference type="PROSITE" id="PS50261"/>
    </source>
</evidence>
<protein>
    <recommendedName>
        <fullName evidence="6">G-protein coupled receptors family 2 profile 2 domain-containing protein</fullName>
    </recommendedName>
</protein>
<keyword evidence="8" id="KW-1185">Reference proteome</keyword>
<comment type="caution">
    <text evidence="7">The sequence shown here is derived from an EMBL/GenBank/DDBJ whole genome shotgun (WGS) entry which is preliminary data.</text>
</comment>
<accession>A0AA88Y069</accession>
<evidence type="ECO:0000256" key="3">
    <source>
        <dbReference type="ARBA" id="ARBA00022989"/>
    </source>
</evidence>
<feature type="transmembrane region" description="Helical" evidence="5">
    <location>
        <begin position="20"/>
        <end position="42"/>
    </location>
</feature>
<feature type="domain" description="G-protein coupled receptors family 2 profile 2" evidence="6">
    <location>
        <begin position="19"/>
        <end position="300"/>
    </location>
</feature>
<evidence type="ECO:0000256" key="2">
    <source>
        <dbReference type="ARBA" id="ARBA00022692"/>
    </source>
</evidence>
<dbReference type="PANTHER" id="PTHR23112">
    <property type="entry name" value="G PROTEIN-COUPLED RECEPTOR 157-RELATED"/>
    <property type="match status" value="1"/>
</dbReference>
<keyword evidence="2 5" id="KW-0812">Transmembrane</keyword>
<keyword evidence="3 5" id="KW-1133">Transmembrane helix</keyword>
<feature type="transmembrane region" description="Helical" evidence="5">
    <location>
        <begin position="188"/>
        <end position="210"/>
    </location>
</feature>
<dbReference type="InterPro" id="IPR017981">
    <property type="entry name" value="GPCR_2-like_7TM"/>
</dbReference>
<gene>
    <name evidence="7" type="ORF">FSP39_010319</name>
</gene>
<feature type="transmembrane region" description="Helical" evidence="5">
    <location>
        <begin position="93"/>
        <end position="117"/>
    </location>
</feature>
<reference evidence="7" key="1">
    <citation type="submission" date="2019-08" db="EMBL/GenBank/DDBJ databases">
        <title>The improved chromosome-level genome for the pearl oyster Pinctada fucata martensii using PacBio sequencing and Hi-C.</title>
        <authorList>
            <person name="Zheng Z."/>
        </authorList>
    </citation>
    <scope>NUCLEOTIDE SEQUENCE</scope>
    <source>
        <strain evidence="7">ZZ-2019</strain>
        <tissue evidence="7">Adductor muscle</tissue>
    </source>
</reference>
<feature type="transmembrane region" description="Helical" evidence="5">
    <location>
        <begin position="278"/>
        <end position="299"/>
    </location>
</feature>
<dbReference type="Proteomes" id="UP001186944">
    <property type="component" value="Unassembled WGS sequence"/>
</dbReference>
<feature type="transmembrane region" description="Helical" evidence="5">
    <location>
        <begin position="129"/>
        <end position="150"/>
    </location>
</feature>
<feature type="transmembrane region" description="Helical" evidence="5">
    <location>
        <begin position="54"/>
        <end position="73"/>
    </location>
</feature>
<comment type="subcellular location">
    <subcellularLocation>
        <location evidence="1">Membrane</location>
        <topology evidence="1">Multi-pass membrane protein</topology>
    </subcellularLocation>
</comment>
<dbReference type="AlphaFoldDB" id="A0AA88Y069"/>
<dbReference type="SUPFAM" id="SSF81321">
    <property type="entry name" value="Family A G protein-coupled receptor-like"/>
    <property type="match status" value="1"/>
</dbReference>
<dbReference type="InterPro" id="IPR000832">
    <property type="entry name" value="GPCR_2_secretin-like"/>
</dbReference>
<evidence type="ECO:0000256" key="4">
    <source>
        <dbReference type="ARBA" id="ARBA00023136"/>
    </source>
</evidence>
<keyword evidence="4 5" id="KW-0472">Membrane</keyword>
<dbReference type="GO" id="GO:0005886">
    <property type="term" value="C:plasma membrane"/>
    <property type="evidence" value="ECO:0007669"/>
    <property type="project" value="TreeGrafter"/>
</dbReference>
<evidence type="ECO:0000313" key="8">
    <source>
        <dbReference type="Proteomes" id="UP001186944"/>
    </source>
</evidence>
<proteinExistence type="predicted"/>
<dbReference type="EMBL" id="VSWD01000010">
    <property type="protein sequence ID" value="KAK3090244.1"/>
    <property type="molecule type" value="Genomic_DNA"/>
</dbReference>
<evidence type="ECO:0000256" key="5">
    <source>
        <dbReference type="SAM" id="Phobius"/>
    </source>
</evidence>
<name>A0AA88Y069_PINIB</name>